<organism evidence="1">
    <name type="scientific">Aphanomyces astaci</name>
    <name type="common">Crayfish plague agent</name>
    <dbReference type="NCBI Taxonomy" id="112090"/>
    <lineage>
        <taxon>Eukaryota</taxon>
        <taxon>Sar</taxon>
        <taxon>Stramenopiles</taxon>
        <taxon>Oomycota</taxon>
        <taxon>Saprolegniomycetes</taxon>
        <taxon>Saprolegniales</taxon>
        <taxon>Verrucalvaceae</taxon>
        <taxon>Aphanomyces</taxon>
    </lineage>
</organism>
<proteinExistence type="predicted"/>
<dbReference type="GeneID" id="20812317"/>
<dbReference type="AlphaFoldDB" id="W4G8V0"/>
<dbReference type="RefSeq" id="XP_009835123.1">
    <property type="nucleotide sequence ID" value="XM_009836821.1"/>
</dbReference>
<dbReference type="EMBL" id="KI913140">
    <property type="protein sequence ID" value="ETV75489.1"/>
    <property type="molecule type" value="Genomic_DNA"/>
</dbReference>
<accession>W4G8V0</accession>
<sequence length="105" mass="11170">MSTPTLDACASIAVTGVVLFSYTPTPTWPMSINRGTSIPMSVSMVGDTDLASSHLECPYAPTFIQGMHAIKWLRGIGLPPQPTSVQRLVVVTSAHQASRPTLTTD</sequence>
<gene>
    <name evidence="1" type="ORF">H257_10321</name>
</gene>
<protein>
    <submittedName>
        <fullName evidence="1">Uncharacterized protein</fullName>
    </submittedName>
</protein>
<dbReference type="VEuPathDB" id="FungiDB:H257_10321"/>
<name>W4G8V0_APHAT</name>
<evidence type="ECO:0000313" key="1">
    <source>
        <dbReference type="EMBL" id="ETV75489.1"/>
    </source>
</evidence>
<reference evidence="1" key="1">
    <citation type="submission" date="2013-12" db="EMBL/GenBank/DDBJ databases">
        <title>The Genome Sequence of Aphanomyces astaci APO3.</title>
        <authorList>
            <consortium name="The Broad Institute Genomics Platform"/>
            <person name="Russ C."/>
            <person name="Tyler B."/>
            <person name="van West P."/>
            <person name="Dieguez-Uribeondo J."/>
            <person name="Young S.K."/>
            <person name="Zeng Q."/>
            <person name="Gargeya S."/>
            <person name="Fitzgerald M."/>
            <person name="Abouelleil A."/>
            <person name="Alvarado L."/>
            <person name="Chapman S.B."/>
            <person name="Gainer-Dewar J."/>
            <person name="Goldberg J."/>
            <person name="Griggs A."/>
            <person name="Gujja S."/>
            <person name="Hansen M."/>
            <person name="Howarth C."/>
            <person name="Imamovic A."/>
            <person name="Ireland A."/>
            <person name="Larimer J."/>
            <person name="McCowan C."/>
            <person name="Murphy C."/>
            <person name="Pearson M."/>
            <person name="Poon T.W."/>
            <person name="Priest M."/>
            <person name="Roberts A."/>
            <person name="Saif S."/>
            <person name="Shea T."/>
            <person name="Sykes S."/>
            <person name="Wortman J."/>
            <person name="Nusbaum C."/>
            <person name="Birren B."/>
        </authorList>
    </citation>
    <scope>NUCLEOTIDE SEQUENCE [LARGE SCALE GENOMIC DNA]</scope>
    <source>
        <strain evidence="1">APO3</strain>
    </source>
</reference>